<keyword evidence="1" id="KW-1133">Transmembrane helix</keyword>
<organism evidence="2">
    <name type="scientific">viral metagenome</name>
    <dbReference type="NCBI Taxonomy" id="1070528"/>
    <lineage>
        <taxon>unclassified sequences</taxon>
        <taxon>metagenomes</taxon>
        <taxon>organismal metagenomes</taxon>
    </lineage>
</organism>
<protein>
    <submittedName>
        <fullName evidence="2">Uncharacterized protein</fullName>
    </submittedName>
</protein>
<name>A0A6C0HYL9_9ZZZZ</name>
<keyword evidence="1" id="KW-0472">Membrane</keyword>
<accession>A0A6C0HYL9</accession>
<proteinExistence type="predicted"/>
<dbReference type="AlphaFoldDB" id="A0A6C0HYL9"/>
<evidence type="ECO:0000313" key="2">
    <source>
        <dbReference type="EMBL" id="QHT85841.1"/>
    </source>
</evidence>
<keyword evidence="1" id="KW-0812">Transmembrane</keyword>
<feature type="transmembrane region" description="Helical" evidence="1">
    <location>
        <begin position="7"/>
        <end position="28"/>
    </location>
</feature>
<reference evidence="2" key="1">
    <citation type="journal article" date="2020" name="Nature">
        <title>Giant virus diversity and host interactions through global metagenomics.</title>
        <authorList>
            <person name="Schulz F."/>
            <person name="Roux S."/>
            <person name="Paez-Espino D."/>
            <person name="Jungbluth S."/>
            <person name="Walsh D.A."/>
            <person name="Denef V.J."/>
            <person name="McMahon K.D."/>
            <person name="Konstantinidis K.T."/>
            <person name="Eloe-Fadrosh E.A."/>
            <person name="Kyrpides N.C."/>
            <person name="Woyke T."/>
        </authorList>
    </citation>
    <scope>NUCLEOTIDE SEQUENCE</scope>
    <source>
        <strain evidence="2">GVMAG-M-3300023184-182</strain>
    </source>
</reference>
<dbReference type="EMBL" id="MN740047">
    <property type="protein sequence ID" value="QHT85841.1"/>
    <property type="molecule type" value="Genomic_DNA"/>
</dbReference>
<sequence>MKFNKKNLFNFFIIGLLILFVVLVIVNFKKMYEPYGIETFKEGLNETPTPSNVVLYRAIQPDKTVFKYNTKNNYSIYNNATYISSNPFTIISTGIPTNGINSTGYDMPILMSDNVTYMIRFRIGTFNAVPNKNINIKQIFVVGSGEPGHLWTESYNTGKGGEVKSYDISFSATTSHKFQINVVGAWQYGQSNPGNNTVKVSKTLTGGTTTQEITNITSTTAYNAADGIKNKYTNLYYGGAGSRYGIDNYLGGGGGAIQAAVTALWPILFSIASLIPKELVPQDLVTRRSLNFNQMRSILISGGNSSGVMSPAKNNISQAYGGFSVEFSCPVDLRYNNTFKNDMDPGQPYTYKNVLYTPNNGNGESMQTGGASGGGYFDLSGGNGGDGGIGGGKGGSGDRIYIFSSNDILQNFVNYNQSNRTNDNDLKNPYNYYLFPGGGGGGGYYGGGGGGAFDGDMGNPAKKIAKNVRPGGGGAGCVMIFFTL</sequence>
<evidence type="ECO:0000256" key="1">
    <source>
        <dbReference type="SAM" id="Phobius"/>
    </source>
</evidence>